<proteinExistence type="predicted"/>
<evidence type="ECO:0000256" key="1">
    <source>
        <dbReference type="SAM" id="MobiDB-lite"/>
    </source>
</evidence>
<reference evidence="2" key="1">
    <citation type="submission" date="2020-05" db="EMBL/GenBank/DDBJ databases">
        <title>WGS assembly of Panicum virgatum.</title>
        <authorList>
            <person name="Lovell J.T."/>
            <person name="Jenkins J."/>
            <person name="Shu S."/>
            <person name="Juenger T.E."/>
            <person name="Schmutz J."/>
        </authorList>
    </citation>
    <scope>NUCLEOTIDE SEQUENCE</scope>
    <source>
        <strain evidence="2">AP13</strain>
    </source>
</reference>
<dbReference type="Proteomes" id="UP000823388">
    <property type="component" value="Chromosome 5K"/>
</dbReference>
<accession>A0A8T0SXW8</accession>
<evidence type="ECO:0000313" key="2">
    <source>
        <dbReference type="EMBL" id="KAG2601895.1"/>
    </source>
</evidence>
<comment type="caution">
    <text evidence="2">The sequence shown here is derived from an EMBL/GenBank/DDBJ whole genome shotgun (WGS) entry which is preliminary data.</text>
</comment>
<sequence>MPAPHYPAKNRPAPVPLRRGSAPPSSADRRPTPNARRGRRSFISPSTRSPSHALATDIALCNAPTRWSPRGHPNPAARSRRGAPPPGSSRTCGLEPLDLPPRVEPQGAEREERIGYSTACRGLWMVTSPPRLRPARPPG</sequence>
<protein>
    <submittedName>
        <fullName evidence="2">Uncharacterized protein</fullName>
    </submittedName>
</protein>
<dbReference type="AlphaFoldDB" id="A0A8T0SXW8"/>
<name>A0A8T0SXW8_PANVG</name>
<evidence type="ECO:0000313" key="3">
    <source>
        <dbReference type="Proteomes" id="UP000823388"/>
    </source>
</evidence>
<keyword evidence="3" id="KW-1185">Reference proteome</keyword>
<feature type="region of interest" description="Disordered" evidence="1">
    <location>
        <begin position="1"/>
        <end position="112"/>
    </location>
</feature>
<dbReference type="EMBL" id="CM029045">
    <property type="protein sequence ID" value="KAG2601895.1"/>
    <property type="molecule type" value="Genomic_DNA"/>
</dbReference>
<organism evidence="2 3">
    <name type="scientific">Panicum virgatum</name>
    <name type="common">Blackwell switchgrass</name>
    <dbReference type="NCBI Taxonomy" id="38727"/>
    <lineage>
        <taxon>Eukaryota</taxon>
        <taxon>Viridiplantae</taxon>
        <taxon>Streptophyta</taxon>
        <taxon>Embryophyta</taxon>
        <taxon>Tracheophyta</taxon>
        <taxon>Spermatophyta</taxon>
        <taxon>Magnoliopsida</taxon>
        <taxon>Liliopsida</taxon>
        <taxon>Poales</taxon>
        <taxon>Poaceae</taxon>
        <taxon>PACMAD clade</taxon>
        <taxon>Panicoideae</taxon>
        <taxon>Panicodae</taxon>
        <taxon>Paniceae</taxon>
        <taxon>Panicinae</taxon>
        <taxon>Panicum</taxon>
        <taxon>Panicum sect. Hiantes</taxon>
    </lineage>
</organism>
<gene>
    <name evidence="2" type="ORF">PVAP13_5KG624907</name>
</gene>